<dbReference type="AlphaFoldDB" id="A0A4P7CPN5"/>
<dbReference type="Proteomes" id="UP000295727">
    <property type="component" value="Chromosome 1"/>
</dbReference>
<dbReference type="GO" id="GO:0005886">
    <property type="term" value="C:plasma membrane"/>
    <property type="evidence" value="ECO:0007669"/>
    <property type="project" value="UniProtKB-SubCell"/>
</dbReference>
<gene>
    <name evidence="7" type="primary">araH</name>
    <name evidence="7" type="ORF">E1956_00920</name>
</gene>
<keyword evidence="4 6" id="KW-1133">Transmembrane helix</keyword>
<dbReference type="RefSeq" id="WP_134746611.1">
    <property type="nucleotide sequence ID" value="NZ_CP038148.1"/>
</dbReference>
<feature type="transmembrane region" description="Helical" evidence="6">
    <location>
        <begin position="97"/>
        <end position="115"/>
    </location>
</feature>
<evidence type="ECO:0000313" key="8">
    <source>
        <dbReference type="Proteomes" id="UP000295727"/>
    </source>
</evidence>
<dbReference type="InterPro" id="IPR001851">
    <property type="entry name" value="ABC_transp_permease"/>
</dbReference>
<reference evidence="7 8" key="1">
    <citation type="submission" date="2019-03" db="EMBL/GenBank/DDBJ databases">
        <title>Paraburkholderia sp. 7MH5, isolated from subtropical forest soil.</title>
        <authorList>
            <person name="Gao Z.-H."/>
            <person name="Qiu L.-H."/>
        </authorList>
    </citation>
    <scope>NUCLEOTIDE SEQUENCE [LARGE SCALE GENOMIC DNA]</scope>
    <source>
        <strain evidence="7 8">7MH5</strain>
    </source>
</reference>
<evidence type="ECO:0000256" key="2">
    <source>
        <dbReference type="ARBA" id="ARBA00022475"/>
    </source>
</evidence>
<name>A0A4P7CPN5_9BURK</name>
<evidence type="ECO:0000256" key="5">
    <source>
        <dbReference type="ARBA" id="ARBA00023136"/>
    </source>
</evidence>
<evidence type="ECO:0000313" key="7">
    <source>
        <dbReference type="EMBL" id="QBQ95879.1"/>
    </source>
</evidence>
<comment type="subcellular location">
    <subcellularLocation>
        <location evidence="1">Cell membrane</location>
        <topology evidence="1">Multi-pass membrane protein</topology>
    </subcellularLocation>
</comment>
<feature type="transmembrane region" description="Helical" evidence="6">
    <location>
        <begin position="43"/>
        <end position="64"/>
    </location>
</feature>
<dbReference type="PANTHER" id="PTHR32196">
    <property type="entry name" value="ABC TRANSPORTER PERMEASE PROTEIN YPHD-RELATED-RELATED"/>
    <property type="match status" value="1"/>
</dbReference>
<dbReference type="PANTHER" id="PTHR32196:SF37">
    <property type="entry name" value="L-ARABINOSE TRANSPORT SYSTEM PERMEASE PROTEIN ARAH"/>
    <property type="match status" value="1"/>
</dbReference>
<dbReference type="KEGG" id="ppai:E1956_00920"/>
<organism evidence="7 8">
    <name type="scientific">Paraburkholderia pallida</name>
    <dbReference type="NCBI Taxonomy" id="2547399"/>
    <lineage>
        <taxon>Bacteria</taxon>
        <taxon>Pseudomonadati</taxon>
        <taxon>Pseudomonadota</taxon>
        <taxon>Betaproteobacteria</taxon>
        <taxon>Burkholderiales</taxon>
        <taxon>Burkholderiaceae</taxon>
        <taxon>Paraburkholderia</taxon>
    </lineage>
</organism>
<evidence type="ECO:0000256" key="3">
    <source>
        <dbReference type="ARBA" id="ARBA00022692"/>
    </source>
</evidence>
<dbReference type="EC" id="3.6.3.17" evidence="7"/>
<proteinExistence type="predicted"/>
<dbReference type="Pfam" id="PF02653">
    <property type="entry name" value="BPD_transp_2"/>
    <property type="match status" value="1"/>
</dbReference>
<dbReference type="OrthoDB" id="9799990at2"/>
<feature type="transmembrane region" description="Helical" evidence="6">
    <location>
        <begin position="121"/>
        <end position="145"/>
    </location>
</feature>
<protein>
    <submittedName>
        <fullName evidence="7">L-arabinose ABC transporter permease AraH</fullName>
        <ecNumber evidence="7">3.6.3.17</ecNumber>
    </submittedName>
</protein>
<evidence type="ECO:0000256" key="4">
    <source>
        <dbReference type="ARBA" id="ARBA00022989"/>
    </source>
</evidence>
<sequence>MQARENLAADAADAAKSVAQSAADALIPKTNDRQKWWQQITDYSLIVIFAIMFITMSLTVDHFFSIENMLGLALSISQIGMVACTMMFCLASRDFDLSVGSTVAFAGVLCAMVLNATNNTFIAIVAAVAAGAAIGFVNGAVIAYLRINALITTLATMEIVRGLGFIVSHGQAVGVSSDTFIAMGTASFFGVQLPIWVTLVCFIVFGVMLNQTVYGRNTLAIGGNPEASRLAGIKVERTRVWIFLIQGAVTALAGVILASRITSGQPNAAEGFELNVISACVLGGVSLLGGRATISGVVIGVLIMGTVENVMNLLNIDAFYQYLVRGAILLAAVLLDQLKNRGARD</sequence>
<dbReference type="NCBIfam" id="NF008441">
    <property type="entry name" value="PRK11285.1"/>
    <property type="match status" value="1"/>
</dbReference>
<keyword evidence="8" id="KW-1185">Reference proteome</keyword>
<accession>A0A4P7CPN5</accession>
<dbReference type="EMBL" id="CP038148">
    <property type="protein sequence ID" value="QBQ95879.1"/>
    <property type="molecule type" value="Genomic_DNA"/>
</dbReference>
<keyword evidence="2" id="KW-1003">Cell membrane</keyword>
<dbReference type="CDD" id="cd06579">
    <property type="entry name" value="TM_PBP1_transp_AraH_like"/>
    <property type="match status" value="1"/>
</dbReference>
<dbReference type="GO" id="GO:0016787">
    <property type="term" value="F:hydrolase activity"/>
    <property type="evidence" value="ECO:0007669"/>
    <property type="project" value="UniProtKB-KW"/>
</dbReference>
<evidence type="ECO:0000256" key="6">
    <source>
        <dbReference type="SAM" id="Phobius"/>
    </source>
</evidence>
<evidence type="ECO:0000256" key="1">
    <source>
        <dbReference type="ARBA" id="ARBA00004651"/>
    </source>
</evidence>
<keyword evidence="5 6" id="KW-0472">Membrane</keyword>
<keyword evidence="7" id="KW-0378">Hydrolase</keyword>
<feature type="transmembrane region" description="Helical" evidence="6">
    <location>
        <begin position="274"/>
        <end position="307"/>
    </location>
</feature>
<feature type="transmembrane region" description="Helical" evidence="6">
    <location>
        <begin position="186"/>
        <end position="209"/>
    </location>
</feature>
<keyword evidence="3 6" id="KW-0812">Transmembrane</keyword>
<dbReference type="GO" id="GO:0022857">
    <property type="term" value="F:transmembrane transporter activity"/>
    <property type="evidence" value="ECO:0007669"/>
    <property type="project" value="InterPro"/>
</dbReference>
<feature type="transmembrane region" description="Helical" evidence="6">
    <location>
        <begin position="70"/>
        <end position="90"/>
    </location>
</feature>
<feature type="transmembrane region" description="Helical" evidence="6">
    <location>
        <begin position="240"/>
        <end position="262"/>
    </location>
</feature>